<evidence type="ECO:0000313" key="7">
    <source>
        <dbReference type="Proteomes" id="UP000054485"/>
    </source>
</evidence>
<dbReference type="GO" id="GO:0008270">
    <property type="term" value="F:zinc ion binding"/>
    <property type="evidence" value="ECO:0007669"/>
    <property type="project" value="UniProtKB-KW"/>
</dbReference>
<dbReference type="OrthoDB" id="2677917at2759"/>
<comment type="subcellular location">
    <subcellularLocation>
        <location evidence="1">Nucleus</location>
    </subcellularLocation>
</comment>
<dbReference type="EMBL" id="KN836131">
    <property type="protein sequence ID" value="KIK32732.1"/>
    <property type="molecule type" value="Genomic_DNA"/>
</dbReference>
<keyword evidence="7" id="KW-1185">Reference proteome</keyword>
<sequence length="226" mass="25797">MATERLMKDWVSPIYAFFHPTPAIEYHDQRRCHVFKCAAHGCNHKVRRYLDKKDAKSTSNMRKHVKSCWGDAALQAAVDCGNTKAARDGPIKSLLETGSIKASFDRKGKGKITYSHRQHTRAESRCDRGFISLMKTGRPEYYIPTPKTVARDVRLVFVKSRRRIAKMLQDYTGKLNFATDAWTSPNHRAYVAVSVHLEHEGQPLSMILDIVEVSKTYLPLTSYSHN</sequence>
<dbReference type="Proteomes" id="UP000054485">
    <property type="component" value="Unassembled WGS sequence"/>
</dbReference>
<name>A0A0D0AES8_9AGAM</name>
<keyword evidence="5" id="KW-0539">Nucleus</keyword>
<accession>A0A0D0AES8</accession>
<gene>
    <name evidence="6" type="ORF">CY34DRAFT_27168</name>
</gene>
<keyword evidence="3" id="KW-0863">Zinc-finger</keyword>
<keyword evidence="2" id="KW-0479">Metal-binding</keyword>
<dbReference type="HOGENOM" id="CLU_087375_1_0_1"/>
<evidence type="ECO:0000313" key="6">
    <source>
        <dbReference type="EMBL" id="KIK32732.1"/>
    </source>
</evidence>
<reference evidence="6 7" key="1">
    <citation type="submission" date="2014-04" db="EMBL/GenBank/DDBJ databases">
        <authorList>
            <consortium name="DOE Joint Genome Institute"/>
            <person name="Kuo A."/>
            <person name="Ruytinx J."/>
            <person name="Rineau F."/>
            <person name="Colpaert J."/>
            <person name="Kohler A."/>
            <person name="Nagy L.G."/>
            <person name="Floudas D."/>
            <person name="Copeland A."/>
            <person name="Barry K.W."/>
            <person name="Cichocki N."/>
            <person name="Veneault-Fourrey C."/>
            <person name="LaButti K."/>
            <person name="Lindquist E.A."/>
            <person name="Lipzen A."/>
            <person name="Lundell T."/>
            <person name="Morin E."/>
            <person name="Murat C."/>
            <person name="Sun H."/>
            <person name="Tunlid A."/>
            <person name="Henrissat B."/>
            <person name="Grigoriev I.V."/>
            <person name="Hibbett D.S."/>
            <person name="Martin F."/>
            <person name="Nordberg H.P."/>
            <person name="Cantor M.N."/>
            <person name="Hua S.X."/>
        </authorList>
    </citation>
    <scope>NUCLEOTIDE SEQUENCE [LARGE SCALE GENOMIC DNA]</scope>
    <source>
        <strain evidence="6 7">UH-Slu-Lm8-n1</strain>
    </source>
</reference>
<dbReference type="GO" id="GO:0005634">
    <property type="term" value="C:nucleus"/>
    <property type="evidence" value="ECO:0007669"/>
    <property type="project" value="UniProtKB-SubCell"/>
</dbReference>
<dbReference type="InParanoid" id="A0A0D0AES8"/>
<dbReference type="InterPro" id="IPR052035">
    <property type="entry name" value="ZnF_BED_domain_contain"/>
</dbReference>
<proteinExistence type="predicted"/>
<evidence type="ECO:0000256" key="1">
    <source>
        <dbReference type="ARBA" id="ARBA00004123"/>
    </source>
</evidence>
<evidence type="ECO:0000256" key="5">
    <source>
        <dbReference type="ARBA" id="ARBA00023242"/>
    </source>
</evidence>
<dbReference type="PANTHER" id="PTHR46481:SF10">
    <property type="entry name" value="ZINC FINGER BED DOMAIN-CONTAINING PROTEIN 39"/>
    <property type="match status" value="1"/>
</dbReference>
<dbReference type="AlphaFoldDB" id="A0A0D0AES8"/>
<protein>
    <submittedName>
        <fullName evidence="6">Uncharacterized protein</fullName>
    </submittedName>
</protein>
<dbReference type="PANTHER" id="PTHR46481">
    <property type="entry name" value="ZINC FINGER BED DOMAIN-CONTAINING PROTEIN 4"/>
    <property type="match status" value="1"/>
</dbReference>
<keyword evidence="4" id="KW-0862">Zinc</keyword>
<organism evidence="6 7">
    <name type="scientific">Suillus luteus UH-Slu-Lm8-n1</name>
    <dbReference type="NCBI Taxonomy" id="930992"/>
    <lineage>
        <taxon>Eukaryota</taxon>
        <taxon>Fungi</taxon>
        <taxon>Dikarya</taxon>
        <taxon>Basidiomycota</taxon>
        <taxon>Agaricomycotina</taxon>
        <taxon>Agaricomycetes</taxon>
        <taxon>Agaricomycetidae</taxon>
        <taxon>Boletales</taxon>
        <taxon>Suillineae</taxon>
        <taxon>Suillaceae</taxon>
        <taxon>Suillus</taxon>
    </lineage>
</organism>
<evidence type="ECO:0000256" key="3">
    <source>
        <dbReference type="ARBA" id="ARBA00022771"/>
    </source>
</evidence>
<reference evidence="7" key="2">
    <citation type="submission" date="2015-01" db="EMBL/GenBank/DDBJ databases">
        <title>Evolutionary Origins and Diversification of the Mycorrhizal Mutualists.</title>
        <authorList>
            <consortium name="DOE Joint Genome Institute"/>
            <consortium name="Mycorrhizal Genomics Consortium"/>
            <person name="Kohler A."/>
            <person name="Kuo A."/>
            <person name="Nagy L.G."/>
            <person name="Floudas D."/>
            <person name="Copeland A."/>
            <person name="Barry K.W."/>
            <person name="Cichocki N."/>
            <person name="Veneault-Fourrey C."/>
            <person name="LaButti K."/>
            <person name="Lindquist E.A."/>
            <person name="Lipzen A."/>
            <person name="Lundell T."/>
            <person name="Morin E."/>
            <person name="Murat C."/>
            <person name="Riley R."/>
            <person name="Ohm R."/>
            <person name="Sun H."/>
            <person name="Tunlid A."/>
            <person name="Henrissat B."/>
            <person name="Grigoriev I.V."/>
            <person name="Hibbett D.S."/>
            <person name="Martin F."/>
        </authorList>
    </citation>
    <scope>NUCLEOTIDE SEQUENCE [LARGE SCALE GENOMIC DNA]</scope>
    <source>
        <strain evidence="7">UH-Slu-Lm8-n1</strain>
    </source>
</reference>
<evidence type="ECO:0000256" key="2">
    <source>
        <dbReference type="ARBA" id="ARBA00022723"/>
    </source>
</evidence>
<dbReference type="STRING" id="930992.A0A0D0AES8"/>
<evidence type="ECO:0000256" key="4">
    <source>
        <dbReference type="ARBA" id="ARBA00022833"/>
    </source>
</evidence>